<accession>A0A5D3G475</accession>
<comment type="caution">
    <text evidence="2">The sequence shown here is derived from an EMBL/GenBank/DDBJ whole genome shotgun (WGS) entry which is preliminary data.</text>
</comment>
<evidence type="ECO:0008006" key="4">
    <source>
        <dbReference type="Google" id="ProtNLM"/>
    </source>
</evidence>
<evidence type="ECO:0000256" key="1">
    <source>
        <dbReference type="SAM" id="Coils"/>
    </source>
</evidence>
<evidence type="ECO:0000313" key="3">
    <source>
        <dbReference type="Proteomes" id="UP000324029"/>
    </source>
</evidence>
<gene>
    <name evidence="2" type="ORF">FXO26_24850</name>
</gene>
<organism evidence="2 3">
    <name type="scientific">Pseudomonas synxantha</name>
    <dbReference type="NCBI Taxonomy" id="47883"/>
    <lineage>
        <taxon>Bacteria</taxon>
        <taxon>Pseudomonadati</taxon>
        <taxon>Pseudomonadota</taxon>
        <taxon>Gammaproteobacteria</taxon>
        <taxon>Pseudomonadales</taxon>
        <taxon>Pseudomonadaceae</taxon>
        <taxon>Pseudomonas</taxon>
    </lineage>
</organism>
<evidence type="ECO:0000313" key="2">
    <source>
        <dbReference type="EMBL" id="TYK55052.1"/>
    </source>
</evidence>
<feature type="coiled-coil region" evidence="1">
    <location>
        <begin position="95"/>
        <end position="122"/>
    </location>
</feature>
<proteinExistence type="predicted"/>
<sequence length="290" mass="32627">MIQSDFLSISELAARWEVSERQIIEHGLHQRLPLMFLFRGLAFTPAQLFLTGHGAATEQGEAEHLRTWIANSEALIRRNAAGLCDIYTSLDNDDVLRLRESITEAESKLAKLAETLETRETLRGKCEQFGYLRLPPRMIADLQQDGEIPFPYRAVAKDGQLMWLEPGSSGKWKERLRLSDLLIPIEAIRAIEAGQDQSSDDSPSLIDQKASAVPVSRMRAQTAAILAEIARLGHDPQTLPKRISGKPWVRSEVWKALEKRADLFTTNSFKKAWEDLRASGQIAETQLDPE</sequence>
<dbReference type="EMBL" id="VSRO01000015">
    <property type="protein sequence ID" value="TYK55052.1"/>
    <property type="molecule type" value="Genomic_DNA"/>
</dbReference>
<reference evidence="2 3" key="2">
    <citation type="submission" date="2019-08" db="EMBL/GenBank/DDBJ databases">
        <authorList>
            <person name="Brilhante M."/>
            <person name="Perreten V."/>
        </authorList>
    </citation>
    <scope>NUCLEOTIDE SEQUENCE [LARGE SCALE GENOMIC DNA]</scope>
    <source>
        <strain evidence="2 3">MCP106</strain>
    </source>
</reference>
<reference evidence="2 3" key="1">
    <citation type="submission" date="2019-08" db="EMBL/GenBank/DDBJ databases">
        <title>Subclass B2 metallo-beta lactamase from Pseudomonas synxantha.</title>
        <authorList>
            <person name="Poirel L."/>
            <person name="Palmieri M."/>
            <person name="Masseron A."/>
            <person name="Perreten V."/>
            <person name="Nordman P."/>
        </authorList>
    </citation>
    <scope>NUCLEOTIDE SEQUENCE [LARGE SCALE GENOMIC DNA]</scope>
    <source>
        <strain evidence="2 3">MCP106</strain>
    </source>
</reference>
<dbReference type="Proteomes" id="UP000324029">
    <property type="component" value="Unassembled WGS sequence"/>
</dbReference>
<dbReference type="AlphaFoldDB" id="A0A5D3G475"/>
<protein>
    <recommendedName>
        <fullName evidence="4">Phage protein</fullName>
    </recommendedName>
</protein>
<dbReference type="RefSeq" id="WP_148854237.1">
    <property type="nucleotide sequence ID" value="NZ_VSRO01000015.1"/>
</dbReference>
<keyword evidence="1" id="KW-0175">Coiled coil</keyword>
<name>A0A5D3G475_9PSED</name>